<keyword evidence="2" id="KW-1185">Reference proteome</keyword>
<dbReference type="RefSeq" id="WP_138895800.1">
    <property type="nucleotide sequence ID" value="NZ_BMVO01000001.1"/>
</dbReference>
<evidence type="ECO:0000313" key="2">
    <source>
        <dbReference type="Proteomes" id="UP000599437"/>
    </source>
</evidence>
<protein>
    <submittedName>
        <fullName evidence="1">Uncharacterized protein</fullName>
    </submittedName>
</protein>
<name>A0ABQ3DGW4_9ACTN</name>
<sequence length="64" mass="6458">MRHTLAGPEARANYPGWFWAAGTHTARHCAASTPGGLTAEAMMPSLPAPRPAAAYAGLLVAGGA</sequence>
<comment type="caution">
    <text evidence="1">The sequence shown here is derived from an EMBL/GenBank/DDBJ whole genome shotgun (WGS) entry which is preliminary data.</text>
</comment>
<organism evidence="1 2">
    <name type="scientific">Streptomyces chryseus</name>
    <dbReference type="NCBI Taxonomy" id="68186"/>
    <lineage>
        <taxon>Bacteria</taxon>
        <taxon>Bacillati</taxon>
        <taxon>Actinomycetota</taxon>
        <taxon>Actinomycetes</taxon>
        <taxon>Kitasatosporales</taxon>
        <taxon>Streptomycetaceae</taxon>
        <taxon>Streptomyces</taxon>
    </lineage>
</organism>
<evidence type="ECO:0000313" key="1">
    <source>
        <dbReference type="EMBL" id="GHA83299.1"/>
    </source>
</evidence>
<reference evidence="2" key="1">
    <citation type="journal article" date="2019" name="Int. J. Syst. Evol. Microbiol.">
        <title>The Global Catalogue of Microorganisms (GCM) 10K type strain sequencing project: providing services to taxonomists for standard genome sequencing and annotation.</title>
        <authorList>
            <consortium name="The Broad Institute Genomics Platform"/>
            <consortium name="The Broad Institute Genome Sequencing Center for Infectious Disease"/>
            <person name="Wu L."/>
            <person name="Ma J."/>
        </authorList>
    </citation>
    <scope>NUCLEOTIDE SEQUENCE [LARGE SCALE GENOMIC DNA]</scope>
    <source>
        <strain evidence="2">JCM 4737</strain>
    </source>
</reference>
<dbReference type="Proteomes" id="UP000599437">
    <property type="component" value="Unassembled WGS sequence"/>
</dbReference>
<proteinExistence type="predicted"/>
<dbReference type="EMBL" id="BMVO01000001">
    <property type="protein sequence ID" value="GHA83299.1"/>
    <property type="molecule type" value="Genomic_DNA"/>
</dbReference>
<accession>A0ABQ3DGW4</accession>
<gene>
    <name evidence="1" type="ORF">GCM10010346_02040</name>
</gene>